<accession>A0A3M7P9Z1</accession>
<proteinExistence type="predicted"/>
<reference evidence="2 3" key="1">
    <citation type="journal article" date="2018" name="Sci. Rep.">
        <title>Genomic signatures of local adaptation to the degree of environmental predictability in rotifers.</title>
        <authorList>
            <person name="Franch-Gras L."/>
            <person name="Hahn C."/>
            <person name="Garcia-Roger E.M."/>
            <person name="Carmona M.J."/>
            <person name="Serra M."/>
            <person name="Gomez A."/>
        </authorList>
    </citation>
    <scope>NUCLEOTIDE SEQUENCE [LARGE SCALE GENOMIC DNA]</scope>
    <source>
        <strain evidence="2">HYR1</strain>
    </source>
</reference>
<comment type="caution">
    <text evidence="2">The sequence shown here is derived from an EMBL/GenBank/DDBJ whole genome shotgun (WGS) entry which is preliminary data.</text>
</comment>
<keyword evidence="3" id="KW-1185">Reference proteome</keyword>
<feature type="compositionally biased region" description="Polar residues" evidence="1">
    <location>
        <begin position="1"/>
        <end position="13"/>
    </location>
</feature>
<dbReference type="AlphaFoldDB" id="A0A3M7P9Z1"/>
<evidence type="ECO:0000313" key="2">
    <source>
        <dbReference type="EMBL" id="RMZ95853.1"/>
    </source>
</evidence>
<dbReference type="Proteomes" id="UP000276133">
    <property type="component" value="Unassembled WGS sequence"/>
</dbReference>
<sequence>MAKRSTPSTSTMPIEQHRKQIDRSSKNLATKAPDIIPVRIAITLKLGLASGPIPAPVKVDKNTLLVKTIPGIISLDFLLCYFSLPVLTNTSVYVKMNN</sequence>
<gene>
    <name evidence="2" type="ORF">BpHYR1_003857</name>
</gene>
<evidence type="ECO:0000256" key="1">
    <source>
        <dbReference type="SAM" id="MobiDB-lite"/>
    </source>
</evidence>
<name>A0A3M7P9Z1_BRAPC</name>
<evidence type="ECO:0000313" key="3">
    <source>
        <dbReference type="Proteomes" id="UP000276133"/>
    </source>
</evidence>
<feature type="region of interest" description="Disordered" evidence="1">
    <location>
        <begin position="1"/>
        <end position="26"/>
    </location>
</feature>
<organism evidence="2 3">
    <name type="scientific">Brachionus plicatilis</name>
    <name type="common">Marine rotifer</name>
    <name type="synonym">Brachionus muelleri</name>
    <dbReference type="NCBI Taxonomy" id="10195"/>
    <lineage>
        <taxon>Eukaryota</taxon>
        <taxon>Metazoa</taxon>
        <taxon>Spiralia</taxon>
        <taxon>Gnathifera</taxon>
        <taxon>Rotifera</taxon>
        <taxon>Eurotatoria</taxon>
        <taxon>Monogononta</taxon>
        <taxon>Pseudotrocha</taxon>
        <taxon>Ploima</taxon>
        <taxon>Brachionidae</taxon>
        <taxon>Brachionus</taxon>
    </lineage>
</organism>
<dbReference type="EMBL" id="REGN01012329">
    <property type="protein sequence ID" value="RMZ95853.1"/>
    <property type="molecule type" value="Genomic_DNA"/>
</dbReference>
<protein>
    <submittedName>
        <fullName evidence="2">Uncharacterized protein</fullName>
    </submittedName>
</protein>
<feature type="compositionally biased region" description="Basic and acidic residues" evidence="1">
    <location>
        <begin position="15"/>
        <end position="25"/>
    </location>
</feature>